<dbReference type="GO" id="GO:0005829">
    <property type="term" value="C:cytosol"/>
    <property type="evidence" value="ECO:0007669"/>
    <property type="project" value="GOC"/>
</dbReference>
<dbReference type="GO" id="GO:0006896">
    <property type="term" value="P:Golgi to vacuole transport"/>
    <property type="evidence" value="ECO:0007669"/>
    <property type="project" value="TreeGrafter"/>
</dbReference>
<dbReference type="SMART" id="SM00397">
    <property type="entry name" value="t_SNARE"/>
    <property type="match status" value="1"/>
</dbReference>
<dbReference type="SUPFAM" id="SSF47661">
    <property type="entry name" value="t-snare proteins"/>
    <property type="match status" value="1"/>
</dbReference>
<dbReference type="Gene3D" id="1.20.58.400">
    <property type="entry name" value="t-snare proteins"/>
    <property type="match status" value="1"/>
</dbReference>
<evidence type="ECO:0000256" key="5">
    <source>
        <dbReference type="ARBA" id="ARBA00022989"/>
    </source>
</evidence>
<reference evidence="12 13" key="1">
    <citation type="submission" date="2009-11" db="EMBL/GenBank/DDBJ databases">
        <title>Annotation of Allomyces macrogynus ATCC 38327.</title>
        <authorList>
            <consortium name="The Broad Institute Genome Sequencing Platform"/>
            <person name="Russ C."/>
            <person name="Cuomo C."/>
            <person name="Burger G."/>
            <person name="Gray M.W."/>
            <person name="Holland P.W.H."/>
            <person name="King N."/>
            <person name="Lang F.B.F."/>
            <person name="Roger A.J."/>
            <person name="Ruiz-Trillo I."/>
            <person name="Young S.K."/>
            <person name="Zeng Q."/>
            <person name="Gargeya S."/>
            <person name="Fitzgerald M."/>
            <person name="Haas B."/>
            <person name="Abouelleil A."/>
            <person name="Alvarado L."/>
            <person name="Arachchi H.M."/>
            <person name="Berlin A."/>
            <person name="Chapman S.B."/>
            <person name="Gearin G."/>
            <person name="Goldberg J."/>
            <person name="Griggs A."/>
            <person name="Gujja S."/>
            <person name="Hansen M."/>
            <person name="Heiman D."/>
            <person name="Howarth C."/>
            <person name="Larimer J."/>
            <person name="Lui A."/>
            <person name="MacDonald P.J.P."/>
            <person name="McCowen C."/>
            <person name="Montmayeur A."/>
            <person name="Murphy C."/>
            <person name="Neiman D."/>
            <person name="Pearson M."/>
            <person name="Priest M."/>
            <person name="Roberts A."/>
            <person name="Saif S."/>
            <person name="Shea T."/>
            <person name="Sisk P."/>
            <person name="Stolte C."/>
            <person name="Sykes S."/>
            <person name="Wortman J."/>
            <person name="Nusbaum C."/>
            <person name="Birren B."/>
        </authorList>
    </citation>
    <scope>NUCLEOTIDE SEQUENCE [LARGE SCALE GENOMIC DNA]</scope>
    <source>
        <strain evidence="12 13">ATCC 38327</strain>
    </source>
</reference>
<protein>
    <recommendedName>
        <fullName evidence="11">t-SNARE coiled-coil homology domain-containing protein</fullName>
    </recommendedName>
</protein>
<dbReference type="eggNOG" id="KOG1666">
    <property type="taxonomic scope" value="Eukaryota"/>
</dbReference>
<dbReference type="CDD" id="cd15862">
    <property type="entry name" value="SNARE_Vti1"/>
    <property type="match status" value="1"/>
</dbReference>
<dbReference type="FunFam" id="1.20.5.110:FF:000002">
    <property type="entry name" value="Vesicle transport through interaction with t-SNAREsB"/>
    <property type="match status" value="1"/>
</dbReference>
<feature type="coiled-coil region" evidence="9">
    <location>
        <begin position="43"/>
        <end position="99"/>
    </location>
</feature>
<evidence type="ECO:0000256" key="8">
    <source>
        <dbReference type="ARBA" id="ARBA00046280"/>
    </source>
</evidence>
<sequence>MDGVSELYSDYEHDFTALTVALQAKLRDLSSGTVVGDQWKTVLRAAERELDEADELLASMDNELHALAPPTRAKLQPEFRKYKAELDRLHKEFKKLSSSPSAREALLGPAGAPAKFDNATAAMDQRARLLQGTDRLQQTGDRLTSAHRIALETEQTGIETLQELRRQREQLERARHTLHNVDSNVDRAGQTLRTMARRLATNKLITAAIVLMLVFLIIMVLVLKFR</sequence>
<evidence type="ECO:0000256" key="9">
    <source>
        <dbReference type="SAM" id="Coils"/>
    </source>
</evidence>
<evidence type="ECO:0000313" key="12">
    <source>
        <dbReference type="EMBL" id="KNE59747.1"/>
    </source>
</evidence>
<comment type="subcellular location">
    <subcellularLocation>
        <location evidence="8">Endomembrane system</location>
        <topology evidence="8">Single-pass type IV membrane protein</topology>
    </subcellularLocation>
</comment>
<gene>
    <name evidence="12" type="ORF">AMAG_05211</name>
</gene>
<evidence type="ECO:0000256" key="3">
    <source>
        <dbReference type="ARBA" id="ARBA00022692"/>
    </source>
</evidence>
<dbReference type="InterPro" id="IPR007705">
    <property type="entry name" value="Vesicle_trsprt_v-SNARE_N"/>
</dbReference>
<dbReference type="PIRSF" id="PIRSF028865">
    <property type="entry name" value="Membrin-2"/>
    <property type="match status" value="1"/>
</dbReference>
<dbReference type="GO" id="GO:0042147">
    <property type="term" value="P:retrograde transport, endosome to Golgi"/>
    <property type="evidence" value="ECO:0007669"/>
    <property type="project" value="TreeGrafter"/>
</dbReference>
<keyword evidence="4" id="KW-0653">Protein transport</keyword>
<dbReference type="PANTHER" id="PTHR21230:SF26">
    <property type="entry name" value="VESICLE TRANSPORT THROUGH INTERACTION WITH T-SNARES HOMOLOG 1A"/>
    <property type="match status" value="1"/>
</dbReference>
<keyword evidence="7 10" id="KW-0472">Membrane</keyword>
<dbReference type="Pfam" id="PF05008">
    <property type="entry name" value="V-SNARE"/>
    <property type="match status" value="1"/>
</dbReference>
<dbReference type="GO" id="GO:0005794">
    <property type="term" value="C:Golgi apparatus"/>
    <property type="evidence" value="ECO:0007669"/>
    <property type="project" value="InterPro"/>
</dbReference>
<evidence type="ECO:0000259" key="11">
    <source>
        <dbReference type="SMART" id="SM00397"/>
    </source>
</evidence>
<keyword evidence="5 10" id="KW-1133">Transmembrane helix</keyword>
<evidence type="ECO:0000256" key="6">
    <source>
        <dbReference type="ARBA" id="ARBA00023054"/>
    </source>
</evidence>
<evidence type="ECO:0000256" key="10">
    <source>
        <dbReference type="SAM" id="Phobius"/>
    </source>
</evidence>
<dbReference type="InterPro" id="IPR010989">
    <property type="entry name" value="SNARE"/>
</dbReference>
<feature type="transmembrane region" description="Helical" evidence="10">
    <location>
        <begin position="204"/>
        <end position="223"/>
    </location>
</feature>
<organism evidence="12 13">
    <name type="scientific">Allomyces macrogynus (strain ATCC 38327)</name>
    <name type="common">Allomyces javanicus var. macrogynus</name>
    <dbReference type="NCBI Taxonomy" id="578462"/>
    <lineage>
        <taxon>Eukaryota</taxon>
        <taxon>Fungi</taxon>
        <taxon>Fungi incertae sedis</taxon>
        <taxon>Blastocladiomycota</taxon>
        <taxon>Blastocladiomycetes</taxon>
        <taxon>Blastocladiales</taxon>
        <taxon>Blastocladiaceae</taxon>
        <taxon>Allomyces</taxon>
    </lineage>
</organism>
<keyword evidence="3 10" id="KW-0812">Transmembrane</keyword>
<dbReference type="OrthoDB" id="430637at2759"/>
<dbReference type="InterPro" id="IPR027027">
    <property type="entry name" value="GOSR2/Membrin/Bos1"/>
</dbReference>
<keyword evidence="2" id="KW-0813">Transport</keyword>
<accession>A0A0L0SBD3</accession>
<evidence type="ECO:0000256" key="1">
    <source>
        <dbReference type="ARBA" id="ARBA00006108"/>
    </source>
</evidence>
<comment type="similarity">
    <text evidence="1">Belongs to the VTI1 family.</text>
</comment>
<dbReference type="EMBL" id="GG745335">
    <property type="protein sequence ID" value="KNE59747.1"/>
    <property type="molecule type" value="Genomic_DNA"/>
</dbReference>
<evidence type="ECO:0000256" key="2">
    <source>
        <dbReference type="ARBA" id="ARBA00022448"/>
    </source>
</evidence>
<dbReference type="GO" id="GO:0005484">
    <property type="term" value="F:SNAP receptor activity"/>
    <property type="evidence" value="ECO:0007669"/>
    <property type="project" value="InterPro"/>
</dbReference>
<dbReference type="SUPFAM" id="SSF58038">
    <property type="entry name" value="SNARE fusion complex"/>
    <property type="match status" value="1"/>
</dbReference>
<keyword evidence="6 9" id="KW-0175">Coiled coil</keyword>
<dbReference type="GO" id="GO:0031902">
    <property type="term" value="C:late endosome membrane"/>
    <property type="evidence" value="ECO:0007669"/>
    <property type="project" value="TreeGrafter"/>
</dbReference>
<keyword evidence="13" id="KW-1185">Reference proteome</keyword>
<dbReference type="GO" id="GO:0012507">
    <property type="term" value="C:ER to Golgi transport vesicle membrane"/>
    <property type="evidence" value="ECO:0007669"/>
    <property type="project" value="TreeGrafter"/>
</dbReference>
<dbReference type="Proteomes" id="UP000054350">
    <property type="component" value="Unassembled WGS sequence"/>
</dbReference>
<dbReference type="GO" id="GO:0016236">
    <property type="term" value="P:macroautophagy"/>
    <property type="evidence" value="ECO:0007669"/>
    <property type="project" value="TreeGrafter"/>
</dbReference>
<reference evidence="13" key="2">
    <citation type="submission" date="2009-11" db="EMBL/GenBank/DDBJ databases">
        <title>The Genome Sequence of Allomyces macrogynus strain ATCC 38327.</title>
        <authorList>
            <consortium name="The Broad Institute Genome Sequencing Platform"/>
            <person name="Russ C."/>
            <person name="Cuomo C."/>
            <person name="Shea T."/>
            <person name="Young S.K."/>
            <person name="Zeng Q."/>
            <person name="Koehrsen M."/>
            <person name="Haas B."/>
            <person name="Borodovsky M."/>
            <person name="Guigo R."/>
            <person name="Alvarado L."/>
            <person name="Berlin A."/>
            <person name="Borenstein D."/>
            <person name="Chen Z."/>
            <person name="Engels R."/>
            <person name="Freedman E."/>
            <person name="Gellesch M."/>
            <person name="Goldberg J."/>
            <person name="Griggs A."/>
            <person name="Gujja S."/>
            <person name="Heiman D."/>
            <person name="Hepburn T."/>
            <person name="Howarth C."/>
            <person name="Jen D."/>
            <person name="Larson L."/>
            <person name="Lewis B."/>
            <person name="Mehta T."/>
            <person name="Park D."/>
            <person name="Pearson M."/>
            <person name="Roberts A."/>
            <person name="Saif S."/>
            <person name="Shenoy N."/>
            <person name="Sisk P."/>
            <person name="Stolte C."/>
            <person name="Sykes S."/>
            <person name="Walk T."/>
            <person name="White J."/>
            <person name="Yandava C."/>
            <person name="Burger G."/>
            <person name="Gray M.W."/>
            <person name="Holland P.W.H."/>
            <person name="King N."/>
            <person name="Lang F.B.F."/>
            <person name="Roger A.J."/>
            <person name="Ruiz-Trillo I."/>
            <person name="Lander E."/>
            <person name="Nusbaum C."/>
        </authorList>
    </citation>
    <scope>NUCLEOTIDE SEQUENCE [LARGE SCALE GENOMIC DNA]</scope>
    <source>
        <strain evidence="13">ATCC 38327</strain>
    </source>
</reference>
<name>A0A0L0SBD3_ALLM3</name>
<dbReference type="InterPro" id="IPR000727">
    <property type="entry name" value="T_SNARE_dom"/>
</dbReference>
<proteinExistence type="inferred from homology"/>
<dbReference type="Pfam" id="PF12352">
    <property type="entry name" value="V-SNARE_C"/>
    <property type="match status" value="1"/>
</dbReference>
<dbReference type="GO" id="GO:0006891">
    <property type="term" value="P:intra-Golgi vesicle-mediated transport"/>
    <property type="evidence" value="ECO:0007669"/>
    <property type="project" value="TreeGrafter"/>
</dbReference>
<dbReference type="GO" id="GO:0006886">
    <property type="term" value="P:intracellular protein transport"/>
    <property type="evidence" value="ECO:0007669"/>
    <property type="project" value="InterPro"/>
</dbReference>
<dbReference type="STRING" id="578462.A0A0L0SBD3"/>
<dbReference type="PANTHER" id="PTHR21230">
    <property type="entry name" value="VESICLE TRANSPORT V-SNARE PROTEIN VTI1-RELATED"/>
    <property type="match status" value="1"/>
</dbReference>
<dbReference type="GO" id="GO:0048280">
    <property type="term" value="P:vesicle fusion with Golgi apparatus"/>
    <property type="evidence" value="ECO:0007669"/>
    <property type="project" value="TreeGrafter"/>
</dbReference>
<dbReference type="InterPro" id="IPR038407">
    <property type="entry name" value="v-SNARE_N_sf"/>
</dbReference>
<dbReference type="GO" id="GO:0000149">
    <property type="term" value="F:SNARE binding"/>
    <property type="evidence" value="ECO:0007669"/>
    <property type="project" value="TreeGrafter"/>
</dbReference>
<feature type="coiled-coil region" evidence="9">
    <location>
        <begin position="154"/>
        <end position="184"/>
    </location>
</feature>
<evidence type="ECO:0000256" key="4">
    <source>
        <dbReference type="ARBA" id="ARBA00022927"/>
    </source>
</evidence>
<dbReference type="VEuPathDB" id="FungiDB:AMAG_05211"/>
<dbReference type="AlphaFoldDB" id="A0A0L0SBD3"/>
<dbReference type="OMA" id="YRRVMTN"/>
<feature type="domain" description="T-SNARE coiled-coil homology" evidence="11">
    <location>
        <begin position="128"/>
        <end position="195"/>
    </location>
</feature>
<evidence type="ECO:0000256" key="7">
    <source>
        <dbReference type="ARBA" id="ARBA00023136"/>
    </source>
</evidence>
<dbReference type="Gene3D" id="1.20.5.110">
    <property type="match status" value="1"/>
</dbReference>
<dbReference type="GO" id="GO:0031201">
    <property type="term" value="C:SNARE complex"/>
    <property type="evidence" value="ECO:0007669"/>
    <property type="project" value="TreeGrafter"/>
</dbReference>
<evidence type="ECO:0000313" key="13">
    <source>
        <dbReference type="Proteomes" id="UP000054350"/>
    </source>
</evidence>
<dbReference type="GO" id="GO:0005789">
    <property type="term" value="C:endoplasmic reticulum membrane"/>
    <property type="evidence" value="ECO:0007669"/>
    <property type="project" value="TreeGrafter"/>
</dbReference>